<dbReference type="Proteomes" id="UP000730161">
    <property type="component" value="Unassembled WGS sequence"/>
</dbReference>
<proteinExistence type="predicted"/>
<protein>
    <submittedName>
        <fullName evidence="2">Uncharacterized protein</fullName>
    </submittedName>
</protein>
<evidence type="ECO:0000313" key="2">
    <source>
        <dbReference type="EMBL" id="MBR1369184.1"/>
    </source>
</evidence>
<dbReference type="EMBL" id="JWHL01000009">
    <property type="protein sequence ID" value="MBR1369184.1"/>
    <property type="molecule type" value="Genomic_DNA"/>
</dbReference>
<feature type="transmembrane region" description="Helical" evidence="1">
    <location>
        <begin position="7"/>
        <end position="28"/>
    </location>
</feature>
<keyword evidence="1" id="KW-1133">Transmembrane helix</keyword>
<keyword evidence="3" id="KW-1185">Reference proteome</keyword>
<dbReference type="AlphaFoldDB" id="A0A8J7W6C8"/>
<comment type="caution">
    <text evidence="2">The sequence shown here is derived from an EMBL/GenBank/DDBJ whole genome shotgun (WGS) entry which is preliminary data.</text>
</comment>
<evidence type="ECO:0000313" key="3">
    <source>
        <dbReference type="Proteomes" id="UP000730161"/>
    </source>
</evidence>
<evidence type="ECO:0000256" key="1">
    <source>
        <dbReference type="SAM" id="Phobius"/>
    </source>
</evidence>
<feature type="transmembrane region" description="Helical" evidence="1">
    <location>
        <begin position="34"/>
        <end position="58"/>
    </location>
</feature>
<organism evidence="2 3">
    <name type="scientific">Methanocalculus chunghsingensis</name>
    <dbReference type="NCBI Taxonomy" id="156457"/>
    <lineage>
        <taxon>Archaea</taxon>
        <taxon>Methanobacteriati</taxon>
        <taxon>Methanobacteriota</taxon>
        <taxon>Stenosarchaea group</taxon>
        <taxon>Methanomicrobia</taxon>
        <taxon>Methanomicrobiales</taxon>
        <taxon>Methanocalculaceae</taxon>
        <taxon>Methanocalculus</taxon>
    </lineage>
</organism>
<sequence length="60" mass="6255">MVDKAGFGSLIAGLVLIALGAYGIFMYFPDVITVLKGSLGIIALLIGIFLAIIGVLIMKE</sequence>
<reference evidence="2" key="1">
    <citation type="submission" date="2014-12" db="EMBL/GenBank/DDBJ databases">
        <authorList>
            <person name="Huang H.-H."/>
            <person name="Chen S.-C."/>
            <person name="Lai M.-C."/>
        </authorList>
    </citation>
    <scope>NUCLEOTIDE SEQUENCE</scope>
    <source>
        <strain evidence="2">K1F9705b</strain>
    </source>
</reference>
<gene>
    <name evidence="2" type="ORF">RJ53_06625</name>
</gene>
<keyword evidence="1" id="KW-0812">Transmembrane</keyword>
<dbReference type="RefSeq" id="WP_211530875.1">
    <property type="nucleotide sequence ID" value="NZ_JWHL01000009.1"/>
</dbReference>
<accession>A0A8J7W6C8</accession>
<name>A0A8J7W6C8_9EURY</name>
<keyword evidence="1" id="KW-0472">Membrane</keyword>